<comment type="subcellular location">
    <subcellularLocation>
        <location evidence="1 9">Bacterial flagellum basal body</location>
    </subcellularLocation>
    <subcellularLocation>
        <location evidence="2">Cell membrane</location>
        <topology evidence="2">Multi-pass membrane protein</topology>
    </subcellularLocation>
</comment>
<dbReference type="AlphaFoldDB" id="A0A1U9KTC0"/>
<evidence type="ECO:0000256" key="10">
    <source>
        <dbReference type="SAM" id="MobiDB-lite"/>
    </source>
</evidence>
<evidence type="ECO:0000256" key="3">
    <source>
        <dbReference type="ARBA" id="ARBA00007971"/>
    </source>
</evidence>
<feature type="transmembrane region" description="Helical" evidence="11">
    <location>
        <begin position="12"/>
        <end position="35"/>
    </location>
</feature>
<dbReference type="GO" id="GO:0003774">
    <property type="term" value="F:cytoskeletal motor activity"/>
    <property type="evidence" value="ECO:0007669"/>
    <property type="project" value="InterPro"/>
</dbReference>
<organism evidence="14 15">
    <name type="scientific">Neoasaia chiangmaiensis</name>
    <dbReference type="NCBI Taxonomy" id="320497"/>
    <lineage>
        <taxon>Bacteria</taxon>
        <taxon>Pseudomonadati</taxon>
        <taxon>Pseudomonadota</taxon>
        <taxon>Alphaproteobacteria</taxon>
        <taxon>Acetobacterales</taxon>
        <taxon>Acetobacteraceae</taxon>
        <taxon>Neoasaia</taxon>
    </lineage>
</organism>
<evidence type="ECO:0000256" key="1">
    <source>
        <dbReference type="ARBA" id="ARBA00004117"/>
    </source>
</evidence>
<dbReference type="STRING" id="320497.A0U93_14515"/>
<evidence type="ECO:0000259" key="12">
    <source>
        <dbReference type="Pfam" id="PF01514"/>
    </source>
</evidence>
<keyword evidence="6 11" id="KW-1133">Transmembrane helix</keyword>
<evidence type="ECO:0000256" key="4">
    <source>
        <dbReference type="ARBA" id="ARBA00022475"/>
    </source>
</evidence>
<feature type="compositionally biased region" description="Basic and acidic residues" evidence="10">
    <location>
        <begin position="279"/>
        <end position="290"/>
    </location>
</feature>
<accession>A0A1U9KTC0</accession>
<dbReference type="RefSeq" id="WP_077807984.1">
    <property type="nucleotide sequence ID" value="NZ_BJXS01000001.1"/>
</dbReference>
<feature type="region of interest" description="Disordered" evidence="10">
    <location>
        <begin position="279"/>
        <end position="325"/>
    </location>
</feature>
<keyword evidence="5 11" id="KW-0812">Transmembrane</keyword>
<keyword evidence="4" id="KW-1003">Cell membrane</keyword>
<dbReference type="InterPro" id="IPR006182">
    <property type="entry name" value="FliF_N_dom"/>
</dbReference>
<reference evidence="14 15" key="1">
    <citation type="submission" date="2016-03" db="EMBL/GenBank/DDBJ databases">
        <title>Acetic acid bacteria sequencing.</title>
        <authorList>
            <person name="Brandt J."/>
            <person name="Jakob F."/>
            <person name="Vogel R.F."/>
        </authorList>
    </citation>
    <scope>NUCLEOTIDE SEQUENCE [LARGE SCALE GENOMIC DNA]</scope>
    <source>
        <strain evidence="14 15">NBRC 101099</strain>
    </source>
</reference>
<feature type="domain" description="Flagellar M-ring C-terminal" evidence="13">
    <location>
        <begin position="242"/>
        <end position="401"/>
    </location>
</feature>
<evidence type="ECO:0000313" key="15">
    <source>
        <dbReference type="Proteomes" id="UP000188604"/>
    </source>
</evidence>
<dbReference type="EMBL" id="CP014691">
    <property type="protein sequence ID" value="AQS88930.1"/>
    <property type="molecule type" value="Genomic_DNA"/>
</dbReference>
<feature type="compositionally biased region" description="Polar residues" evidence="10">
    <location>
        <begin position="291"/>
        <end position="304"/>
    </location>
</feature>
<comment type="function">
    <text evidence="9">The M ring may be actively involved in energy transduction.</text>
</comment>
<keyword evidence="7 11" id="KW-0472">Membrane</keyword>
<dbReference type="KEGG" id="nch:A0U93_14515"/>
<proteinExistence type="inferred from homology"/>
<evidence type="ECO:0000256" key="9">
    <source>
        <dbReference type="PIRNR" id="PIRNR004862"/>
    </source>
</evidence>
<dbReference type="GO" id="GO:0005886">
    <property type="term" value="C:plasma membrane"/>
    <property type="evidence" value="ECO:0007669"/>
    <property type="project" value="UniProtKB-SubCell"/>
</dbReference>
<dbReference type="InterPro" id="IPR013556">
    <property type="entry name" value="Flag_M-ring_C"/>
</dbReference>
<dbReference type="PANTHER" id="PTHR30046:SF0">
    <property type="entry name" value="FLAGELLAR M-RING PROTEIN"/>
    <property type="match status" value="1"/>
</dbReference>
<evidence type="ECO:0000313" key="14">
    <source>
        <dbReference type="EMBL" id="AQS88930.1"/>
    </source>
</evidence>
<evidence type="ECO:0000259" key="13">
    <source>
        <dbReference type="Pfam" id="PF08345"/>
    </source>
</evidence>
<evidence type="ECO:0000256" key="5">
    <source>
        <dbReference type="ARBA" id="ARBA00022692"/>
    </source>
</evidence>
<keyword evidence="8 9" id="KW-0975">Bacterial flagellum</keyword>
<dbReference type="PIRSF" id="PIRSF004862">
    <property type="entry name" value="FliF"/>
    <property type="match status" value="1"/>
</dbReference>
<keyword evidence="15" id="KW-1185">Reference proteome</keyword>
<evidence type="ECO:0000256" key="11">
    <source>
        <dbReference type="SAM" id="Phobius"/>
    </source>
</evidence>
<feature type="domain" description="Flagellar M-ring N-terminal" evidence="12">
    <location>
        <begin position="38"/>
        <end position="211"/>
    </location>
</feature>
<dbReference type="Pfam" id="PF08345">
    <property type="entry name" value="YscJ_FliF_C"/>
    <property type="match status" value="1"/>
</dbReference>
<dbReference type="InterPro" id="IPR045851">
    <property type="entry name" value="AMP-bd_C_sf"/>
</dbReference>
<evidence type="ECO:0000256" key="7">
    <source>
        <dbReference type="ARBA" id="ARBA00023136"/>
    </source>
</evidence>
<dbReference type="GO" id="GO:0009431">
    <property type="term" value="C:bacterial-type flagellum basal body, MS ring"/>
    <property type="evidence" value="ECO:0007669"/>
    <property type="project" value="InterPro"/>
</dbReference>
<comment type="similarity">
    <text evidence="3 9">Belongs to the FliF family.</text>
</comment>
<sequence length="553" mass="61585">MNNIINNIRSLGLNKLVAIGVVLLGLILSLSFLAIDTESKKVILYENLETKDVEGITEHLSKNHIPYNLSNDAKTVFVAPTDVPNARLILAKQNLPNSGSLGYELFDKEDGFSATQFKQKINEKRALEGELERSIRLIQGIIGVRVHIVIPDREMFSSVRQSAQASILIQTSPSRIDDESVNAIANLVKAAIPELSREQIEIIDSSGHVLYDNGKYKINSDLEKDQASKMEDDIASKVETILSPIFGSDHLRVKANVLLDFDKVVKSYQDFNPEKQVLRSQKIKTEKSNNLEKTQNVSASNNLPNKDEDGGRKGNISEGNEETDNYEIGTETIKLEHTAPSISRITVSVLIDGNLYSFPKENKKSPQWTDGNIGQIDSLVKATIGYDSKRGDLVVVKSMNFSNENKFSDGDMQVRHEWISIVYNNKNLVFLVCLVLFLLFCAKQIFKSKGGNVKLSHQKELGISTEKSMHIHKDKNIIAEKESQLPLLTYGKEVAISTENVPNNLGAMVVMEGIDGQIKSSSIQQVAKKIEEYPEESISLIKSWLSSEPLQES</sequence>
<protein>
    <recommendedName>
        <fullName evidence="9">Flagellar M-ring protein</fullName>
    </recommendedName>
</protein>
<evidence type="ECO:0000256" key="6">
    <source>
        <dbReference type="ARBA" id="ARBA00022989"/>
    </source>
</evidence>
<dbReference type="InterPro" id="IPR043427">
    <property type="entry name" value="YscJ/FliF"/>
</dbReference>
<dbReference type="InterPro" id="IPR000067">
    <property type="entry name" value="FlgMring_FliF"/>
</dbReference>
<dbReference type="PRINTS" id="PR01009">
    <property type="entry name" value="FLGMRINGFLIF"/>
</dbReference>
<dbReference type="OrthoDB" id="9807026at2"/>
<name>A0A1U9KTC0_9PROT</name>
<dbReference type="PANTHER" id="PTHR30046">
    <property type="entry name" value="FLAGELLAR M-RING PROTEIN"/>
    <property type="match status" value="1"/>
</dbReference>
<evidence type="ECO:0000256" key="8">
    <source>
        <dbReference type="ARBA" id="ARBA00023143"/>
    </source>
</evidence>
<dbReference type="Pfam" id="PF01514">
    <property type="entry name" value="YscJ_FliF"/>
    <property type="match status" value="1"/>
</dbReference>
<dbReference type="GO" id="GO:0071973">
    <property type="term" value="P:bacterial-type flagellum-dependent cell motility"/>
    <property type="evidence" value="ECO:0007669"/>
    <property type="project" value="InterPro"/>
</dbReference>
<dbReference type="NCBIfam" id="TIGR00206">
    <property type="entry name" value="fliF"/>
    <property type="match status" value="1"/>
</dbReference>
<dbReference type="Proteomes" id="UP000188604">
    <property type="component" value="Chromosome"/>
</dbReference>
<gene>
    <name evidence="14" type="ORF">A0U93_14515</name>
</gene>
<evidence type="ECO:0000256" key="2">
    <source>
        <dbReference type="ARBA" id="ARBA00004651"/>
    </source>
</evidence>
<dbReference type="Gene3D" id="3.30.300.30">
    <property type="match status" value="1"/>
</dbReference>